<feature type="compositionally biased region" description="Low complexity" evidence="1">
    <location>
        <begin position="1646"/>
        <end position="1658"/>
    </location>
</feature>
<feature type="region of interest" description="Disordered" evidence="1">
    <location>
        <begin position="1626"/>
        <end position="1672"/>
    </location>
</feature>
<sequence length="1788" mass="195827">MAHLLCSGRESCFHFVNSGGMEQVAKLFSKDGQNSTTIILLLLGVVERATRYSVGCEGFLGWWPREDENIPSGTSEGYSQLLKLILSKPRHDVASLATYLLHRLRFYEVASRYESAVLSVLENISTAGRVTDVTLNMLASAEIFLRKLLKLINSRGPIEDPSPLARASRSMIFGQTDGLLSYKTTSGLISSSSCCFTDWDIDSHLLGLLKERGFVSLSTALLSSSILRTEKGHVMEIFMDVTSSVEAVILSLLFCRSGLIYLLQDPELSSTLIHALRGGHRGNKEDCIPLRYASVLISKGFFCSPQEIGMIVGMHLKVVKAIDSLLSSSPQSEEFLWVVWELSALSRSDCGRQALLALANFPEAVSVLIEALSSVKETESVVKNSASSLGSWIGHAMELHKALHSSSPGSNRKDAPSRLVEWIDAGVVYHKHGGIGLLRYAAVLASGGDAQLTSTSILVSDLTDVENVVGDSTIGSEINVMENLGKFISEKTFDGVTLRDSSLAQLTTALRILSSISENPTIAATLYDEGAVIVIFAILVNCRFMLERSSNSYDYLVDEGTECNATSDLLLERNRELSIVDLLVPSLVLLIELLQKLQEAKEQHRNTKLMNALLRLHREISPKLAACAADLSSPYPDYAIGYGAVCHLIASTLAFWPVYGWSPGLFHTLITSVQSSSVLTLGPKETCSLLYLLSDLFPEENIWLWTSGMPLLSARRMLSVGTLFGPQKERHVNWYLEPAHLEKLVGQFGHHVDEIAEIIQHYAVSALVVIQDLLRVFVIRIACQNPDYASRLIRPVLSSINHHISESSSSSDTDAFKVLRLLDFLVSLLEHPFGKGLLLREGTLQIITKVLDRCFVSVDADIRQTLDSISSAKCNFNLFSCCLPAFKFIMLLIHSEAPRRHPRRHDIKSFRKLSDVDCVLILRYLLKGCEVLPVGKELLACLTAFKELASCTEGQMAIGASLSGIHSQAHEVESRNDDKVVNYNDVAEWKKRPPLLSCWMKLLRSINTKDDLSSGAVDAVYALSLGSLQFCIEGDSLNAERVAVLKYLFGLSDDLTRSADFPEENINYILEFSTLLSSKVAMDEGLVTSHLQIPLYQVSELVKSLSLVLQRPASSMEVDDLVLPQNDALSFTETHQMLENSVEMIDDHLYNGGLADKFLWECPETLPDRLNQANLGTKRKHSSMDGPVRRGRGESFQPDNSSQSTFSRGVSQSNVPSGPTRRDAFRQRKPNTSRPPSMHVDDYVARERNVDGVTNVIAVPRAGSTVVGEAVGHLKNASPVKPADGETSNKSKQLKTDLSDDLQELDIVFEVEESEHDDKLPFPQPDDDLPQAAPVIVEQSSPHSIVEETESDAVDSSQFSRMGTPLGSNMDENGQSEFSSKMSVSRPDILVRESSVSSDRKYVEQADEPRNVPAKTSGGYDSSMAHSSGFPGSLYNNPSMSSMQLPVDSRMASQNFFMKNSPQRGGNASGSQGLYDQRFLPNQPPLPPMPPPPTISPVISHAPDSVPGQSSPFVNSPAGTQRPGAFQVQTDYSSPFNNGSTPTSSGPSVPISDMKYSRTSVSSPGGPNRLAPPLPPTPPPFASSPYNLPSVKTSSPYGQTSIGSAELSQAANAPLGARSSPYPPNPLMLPLGFNRPASMPLNPYGNSPSQQQSENQPSILQGVSGPPASFPSMHAVTQLQPLQPPQLPRPPQPPQQLLRPPVQALQQLEQGMAVPTNVQVHQLQMLQQSQVSSMQAYYQNQQQEFPHAPQQQHQQAEFTQQSRDAQAQQQSDPAMSLHEYFKSPEAIQ</sequence>
<feature type="compositionally biased region" description="Low complexity" evidence="1">
    <location>
        <begin position="1537"/>
        <end position="1548"/>
    </location>
</feature>
<evidence type="ECO:0000313" key="2">
    <source>
        <dbReference type="EMBL" id="MED6107577.1"/>
    </source>
</evidence>
<feature type="compositionally biased region" description="Polar residues" evidence="1">
    <location>
        <begin position="1197"/>
        <end position="1217"/>
    </location>
</feature>
<keyword evidence="3" id="KW-1185">Reference proteome</keyword>
<protein>
    <recommendedName>
        <fullName evidence="4">Embryo defective 2016</fullName>
    </recommendedName>
</protein>
<organism evidence="2 3">
    <name type="scientific">Stylosanthes scabra</name>
    <dbReference type="NCBI Taxonomy" id="79078"/>
    <lineage>
        <taxon>Eukaryota</taxon>
        <taxon>Viridiplantae</taxon>
        <taxon>Streptophyta</taxon>
        <taxon>Embryophyta</taxon>
        <taxon>Tracheophyta</taxon>
        <taxon>Spermatophyta</taxon>
        <taxon>Magnoliopsida</taxon>
        <taxon>eudicotyledons</taxon>
        <taxon>Gunneridae</taxon>
        <taxon>Pentapetalae</taxon>
        <taxon>rosids</taxon>
        <taxon>fabids</taxon>
        <taxon>Fabales</taxon>
        <taxon>Fabaceae</taxon>
        <taxon>Papilionoideae</taxon>
        <taxon>50 kb inversion clade</taxon>
        <taxon>dalbergioids sensu lato</taxon>
        <taxon>Dalbergieae</taxon>
        <taxon>Pterocarpus clade</taxon>
        <taxon>Stylosanthes</taxon>
    </lineage>
</organism>
<feature type="region of interest" description="Disordered" evidence="1">
    <location>
        <begin position="1276"/>
        <end position="1297"/>
    </location>
</feature>
<evidence type="ECO:0000313" key="3">
    <source>
        <dbReference type="Proteomes" id="UP001341840"/>
    </source>
</evidence>
<feature type="compositionally biased region" description="Basic and acidic residues" evidence="1">
    <location>
        <begin position="1398"/>
        <end position="1410"/>
    </location>
</feature>
<dbReference type="PANTHER" id="PTHR23185">
    <property type="entry name" value="PROTEIN VIRILIZER HOMOLOG"/>
    <property type="match status" value="1"/>
</dbReference>
<comment type="caution">
    <text evidence="2">The sequence shown here is derived from an EMBL/GenBank/DDBJ whole genome shotgun (WGS) entry which is preliminary data.</text>
</comment>
<feature type="compositionally biased region" description="Polar residues" evidence="1">
    <location>
        <begin position="1354"/>
        <end position="1383"/>
    </location>
</feature>
<feature type="compositionally biased region" description="Pro residues" evidence="1">
    <location>
        <begin position="1570"/>
        <end position="1582"/>
    </location>
</feature>
<dbReference type="EMBL" id="JASCZI010000042">
    <property type="protein sequence ID" value="MED6107577.1"/>
    <property type="molecule type" value="Genomic_DNA"/>
</dbReference>
<name>A0ABU6Q7R7_9FABA</name>
<dbReference type="PANTHER" id="PTHR23185:SF0">
    <property type="entry name" value="PROTEIN VIRILIZER HOMOLOG"/>
    <property type="match status" value="1"/>
</dbReference>
<dbReference type="InterPro" id="IPR026736">
    <property type="entry name" value="Virilizer"/>
</dbReference>
<feature type="region of interest" description="Disordered" evidence="1">
    <location>
        <begin position="1340"/>
        <end position="1425"/>
    </location>
</feature>
<feature type="region of interest" description="Disordered" evidence="1">
    <location>
        <begin position="1171"/>
        <end position="1243"/>
    </location>
</feature>
<feature type="region of interest" description="Disordered" evidence="1">
    <location>
        <begin position="1457"/>
        <end position="1601"/>
    </location>
</feature>
<feature type="compositionally biased region" description="Polar residues" evidence="1">
    <location>
        <begin position="1586"/>
        <end position="1601"/>
    </location>
</feature>
<gene>
    <name evidence="2" type="ORF">PIB30_015326</name>
</gene>
<feature type="compositionally biased region" description="Basic and acidic residues" evidence="1">
    <location>
        <begin position="1283"/>
        <end position="1297"/>
    </location>
</feature>
<feature type="compositionally biased region" description="Low complexity" evidence="1">
    <location>
        <begin position="1737"/>
        <end position="1772"/>
    </location>
</feature>
<dbReference type="Proteomes" id="UP001341840">
    <property type="component" value="Unassembled WGS sequence"/>
</dbReference>
<feature type="compositionally biased region" description="Pro residues" evidence="1">
    <location>
        <begin position="1482"/>
        <end position="1495"/>
    </location>
</feature>
<feature type="non-terminal residue" evidence="2">
    <location>
        <position position="1788"/>
    </location>
</feature>
<reference evidence="2 3" key="1">
    <citation type="journal article" date="2023" name="Plants (Basel)">
        <title>Bridging the Gap: Combining Genomics and Transcriptomics Approaches to Understand Stylosanthes scabra, an Orphan Legume from the Brazilian Caatinga.</title>
        <authorList>
            <person name="Ferreira-Neto J.R.C."/>
            <person name="da Silva M.D."/>
            <person name="Binneck E."/>
            <person name="de Melo N.F."/>
            <person name="da Silva R.H."/>
            <person name="de Melo A.L.T.M."/>
            <person name="Pandolfi V."/>
            <person name="Bustamante F.O."/>
            <person name="Brasileiro-Vidal A.C."/>
            <person name="Benko-Iseppon A.M."/>
        </authorList>
    </citation>
    <scope>NUCLEOTIDE SEQUENCE [LARGE SCALE GENOMIC DNA]</scope>
    <source>
        <tissue evidence="2">Leaves</tissue>
    </source>
</reference>
<evidence type="ECO:0008006" key="4">
    <source>
        <dbReference type="Google" id="ProtNLM"/>
    </source>
</evidence>
<feature type="compositionally biased region" description="Polar residues" evidence="1">
    <location>
        <begin position="1457"/>
        <end position="1474"/>
    </location>
</feature>
<accession>A0ABU6Q7R7</accession>
<proteinExistence type="predicted"/>
<feature type="compositionally biased region" description="Polar residues" evidence="1">
    <location>
        <begin position="1527"/>
        <end position="1536"/>
    </location>
</feature>
<evidence type="ECO:0000256" key="1">
    <source>
        <dbReference type="SAM" id="MobiDB-lite"/>
    </source>
</evidence>
<feature type="region of interest" description="Disordered" evidence="1">
    <location>
        <begin position="1737"/>
        <end position="1788"/>
    </location>
</feature>
<feature type="compositionally biased region" description="Polar residues" evidence="1">
    <location>
        <begin position="1507"/>
        <end position="1519"/>
    </location>
</feature>